<dbReference type="InterPro" id="IPR010437">
    <property type="entry name" value="T3SS_SsaH/EsaH"/>
</dbReference>
<protein>
    <submittedName>
        <fullName evidence="1">DUF1039 domain-containing protein</fullName>
    </submittedName>
</protein>
<evidence type="ECO:0000313" key="2">
    <source>
        <dbReference type="Proteomes" id="UP001150641"/>
    </source>
</evidence>
<dbReference type="Pfam" id="PF06287">
    <property type="entry name" value="DUF1039"/>
    <property type="match status" value="1"/>
</dbReference>
<dbReference type="AlphaFoldDB" id="A0A9X2W4P1"/>
<evidence type="ECO:0000313" key="1">
    <source>
        <dbReference type="EMBL" id="MCT4700517.1"/>
    </source>
</evidence>
<proteinExistence type="predicted"/>
<gene>
    <name evidence="1" type="ORF">MUA00_01610</name>
</gene>
<dbReference type="EMBL" id="JALHAP010000066">
    <property type="protein sequence ID" value="MCT4700517.1"/>
    <property type="molecule type" value="Genomic_DNA"/>
</dbReference>
<reference evidence="1" key="1">
    <citation type="submission" date="2022-03" db="EMBL/GenBank/DDBJ databases">
        <title>Proposal of a novel genus Dryocolo and two novel species.</title>
        <authorList>
            <person name="Maddock D.W."/>
            <person name="Brady C.L."/>
            <person name="Denman S."/>
            <person name="Arnold D."/>
        </authorList>
    </citation>
    <scope>NUCLEOTIDE SEQUENCE</scope>
    <source>
        <strain evidence="1">H6W4</strain>
    </source>
</reference>
<dbReference type="RefSeq" id="WP_271121390.1">
    <property type="nucleotide sequence ID" value="NZ_JALHAN010000053.1"/>
</dbReference>
<comment type="caution">
    <text evidence="1">The sequence shown here is derived from an EMBL/GenBank/DDBJ whole genome shotgun (WGS) entry which is preliminary data.</text>
</comment>
<sequence length="82" mass="8965">MILSRSLRRLLVMSALAAANHRLVHQAREIQDAFPLLIEDAHLRQQCHAAMLALLDNANLTSASYSPMSEVARALTESGVGQ</sequence>
<organism evidence="1 2">
    <name type="scientific">Dryocola boscaweniae</name>
    <dbReference type="NCBI Taxonomy" id="2925397"/>
    <lineage>
        <taxon>Bacteria</taxon>
        <taxon>Pseudomonadati</taxon>
        <taxon>Pseudomonadota</taxon>
        <taxon>Gammaproteobacteria</taxon>
        <taxon>Enterobacterales</taxon>
        <taxon>Enterobacteriaceae</taxon>
        <taxon>Dryocola</taxon>
    </lineage>
</organism>
<keyword evidence="2" id="KW-1185">Reference proteome</keyword>
<accession>A0A9X2W4P1</accession>
<dbReference type="Proteomes" id="UP001150641">
    <property type="component" value="Unassembled WGS sequence"/>
</dbReference>
<name>A0A9X2W4P1_9ENTR</name>